<dbReference type="Proteomes" id="UP000278288">
    <property type="component" value="Chromosome"/>
</dbReference>
<proteinExistence type="predicted"/>
<feature type="transmembrane region" description="Helical" evidence="3">
    <location>
        <begin position="655"/>
        <end position="673"/>
    </location>
</feature>
<dbReference type="EMBL" id="CP033923">
    <property type="protein sequence ID" value="AZA93054.1"/>
    <property type="molecule type" value="Genomic_DNA"/>
</dbReference>
<dbReference type="NCBIfam" id="TIGR01760">
    <property type="entry name" value="tape_meas_TP901"/>
    <property type="match status" value="1"/>
</dbReference>
<keyword evidence="1" id="KW-0175">Coiled coil</keyword>
<evidence type="ECO:0000256" key="3">
    <source>
        <dbReference type="SAM" id="Phobius"/>
    </source>
</evidence>
<reference evidence="5 6" key="1">
    <citation type="submission" date="2018-11" db="EMBL/GenBank/DDBJ databases">
        <title>Proposal to divide the Flavobacteriaceae and reorganize its genera based on Amino Acid Identity values calculated from whole genome sequences.</title>
        <authorList>
            <person name="Nicholson A.C."/>
            <person name="Gulvik C.A."/>
            <person name="Whitney A.M."/>
            <person name="Humrighouse B.W."/>
            <person name="Bell M."/>
            <person name="Holmes B."/>
            <person name="Steigerwalt A.G."/>
            <person name="Villarma A."/>
            <person name="Sheth M."/>
            <person name="Batra D."/>
            <person name="Pryor J."/>
            <person name="Bernardet J.-F."/>
            <person name="Hugo C."/>
            <person name="Kampfer P."/>
            <person name="Newman J."/>
            <person name="McQuiston J.R."/>
        </authorList>
    </citation>
    <scope>NUCLEOTIDE SEQUENCE [LARGE SCALE GENOMIC DNA]</scope>
    <source>
        <strain evidence="5 6">G0041</strain>
    </source>
</reference>
<keyword evidence="6" id="KW-1185">Reference proteome</keyword>
<evidence type="ECO:0000313" key="5">
    <source>
        <dbReference type="EMBL" id="AZA93054.1"/>
    </source>
</evidence>
<dbReference type="InterPro" id="IPR010090">
    <property type="entry name" value="Phage_tape_meas"/>
</dbReference>
<evidence type="ECO:0000259" key="4">
    <source>
        <dbReference type="Pfam" id="PF10145"/>
    </source>
</evidence>
<evidence type="ECO:0000256" key="2">
    <source>
        <dbReference type="SAM" id="MobiDB-lite"/>
    </source>
</evidence>
<feature type="region of interest" description="Disordered" evidence="2">
    <location>
        <begin position="909"/>
        <end position="972"/>
    </location>
</feature>
<feature type="transmembrane region" description="Helical" evidence="3">
    <location>
        <begin position="693"/>
        <end position="713"/>
    </location>
</feature>
<feature type="compositionally biased region" description="Basic and acidic residues" evidence="2">
    <location>
        <begin position="928"/>
        <end position="972"/>
    </location>
</feature>
<feature type="coiled-coil region" evidence="1">
    <location>
        <begin position="171"/>
        <end position="229"/>
    </location>
</feature>
<protein>
    <submittedName>
        <fullName evidence="5">Phage tail tape measure protein</fullName>
    </submittedName>
</protein>
<evidence type="ECO:0000313" key="6">
    <source>
        <dbReference type="Proteomes" id="UP000278288"/>
    </source>
</evidence>
<dbReference type="Pfam" id="PF10145">
    <property type="entry name" value="PhageMin_Tail"/>
    <property type="match status" value="1"/>
</dbReference>
<keyword evidence="3" id="KW-1133">Transmembrane helix</keyword>
<keyword evidence="3" id="KW-0472">Membrane</keyword>
<feature type="domain" description="Phage tail tape measure protein" evidence="4">
    <location>
        <begin position="295"/>
        <end position="495"/>
    </location>
</feature>
<keyword evidence="3" id="KW-0812">Transmembrane</keyword>
<gene>
    <name evidence="5" type="ORF">EG343_21840</name>
</gene>
<evidence type="ECO:0000256" key="1">
    <source>
        <dbReference type="SAM" id="Coils"/>
    </source>
</evidence>
<dbReference type="RefSeq" id="WP_123859739.1">
    <property type="nucleotide sequence ID" value="NZ_CP033923.1"/>
</dbReference>
<dbReference type="KEGG" id="cnk:EG343_21840"/>
<accession>A0AAD0YQP3</accession>
<name>A0AAD0YQP3_CHRNA</name>
<sequence>MASGKQIRDEIMRMTIAVNSDPAQREIHNLNSKIQEFSNANKNLANSQKDLMKQRKSDEQAIGKYGVEIDKLKQKQRQNQDVTDAEIRLLKNKQLQFEKGSKQYHSIQEKINNVQAKATTTTKSLDVAIANLTSKQEKHNYTLEIAKNEYSKVTHEIESNNRVISENKARIEELTKSLDINRLTVSQLKREAEQLRAQLEHVIPSTPEAKALEERLKAIRERLAEVNDGADDGSDSFGTLSEQFNQYAGVITATLGTLAGLTLSIQEVIDRNNEMTDAMSAVEKTTGMAKNEVEELARAFSDFDTRTKKIDLLKIAEVGGRLGVAKGEIKDFTQEVDKAYVALGDSWKGGVDNLADSLGRIASLYKETKKLPIAESINQVGSALNELAAQGASSEQNIAEFVTRLGALPPAMKPPLNTLLGFGSALEESGINAEIGASGFGKFIRVASTNAQGFAQVMRVPVAQVKEMINTNPAEFFLKFSEGLKGLDTIQLGSILDYLKLNDNEVQRVIGSATENTDKFRKSVEVASNAVKEGTSLQDEFNKVNNNAAAIYEKIQRKIAESFTAKVFAEFLETAVNAFGRFIGVVEDASGIATGFRNTLIFLTKVIAVLAATTLSYNYITGVYNALLTTTTERVLGLTIVEKARNLVSAIGRTLNTLYTMGLALMGAGYALVTRNTAQATFAMQGFNAAARANPLGIILTLVTLVATAYFAFSKEADNAKNAQKSLNDVMKEGVKNAAQEITQLEISYNKAIKAKEGTNERKKAIEALQKQFPAYFGNLDAEKAKNSDLRKSYLELRDAIVASARAKAAQSELEKREAERLKRDEEWRQRMIDEQKRNMEIKSRGSGQTELGADSGENIQYVDNSTLLEASNKRVKDLIDERIAFKKKDIADDKYYLLEVENNNAKAAKLRGDEKDPKSSYYVPDPDGDKAAKKAEQERKKAERERIAAEKKAAREARQHENENNKMRKNGEDAEQLARELEVNKSDAIIEAMKDGYEKEIAQIALQEKRKKVEIDKKRVGQTEIDILQKKINLAKGDDKLLFQALMDSWLSNNKALDQYKQSLQDISDNKRRTAKFKSDQKDNSDKQIVHEAALAKLQEDFNKEIAQYSTLASLKDSLKGRIETKELNKIKSWSEGREALQKLYNKKEIDLQVAHLEAMVTIYSGFDLSLLTEEQQKEVLKFISEAGNKIAELKAKAKAQDQDKQDKTKGDLGKDNSVDILGLNQTQWIQMFDNIEKGTDMLGTMSGAVVALQNAFSLYYKYVETNEKRQLSTYEKNTESKKKRLKQQLDSGIINQETYKKLTIEADTELEKKKAQLAAKAAKRERDMQIANIIGNTALGIMKVWSDPGYPMAIPLSIAVGALGAVQLANVISTPLPTAEGYEGGFNTEYPIIREQDGRRFNVKRKKLVSGAVDRPTHFIAGENGVEMVIDNPTWTTYSPALKQAIYSANAKARGYEYGYNINETLKPTSVTSEESNLLLANALIKYSGVMEKIQEKGIPTYIVKNARNGKELGEMIKAYDDLVNKNIH</sequence>
<organism evidence="5 6">
    <name type="scientific">Chryseobacterium nakagawai</name>
    <dbReference type="NCBI Taxonomy" id="1241982"/>
    <lineage>
        <taxon>Bacteria</taxon>
        <taxon>Pseudomonadati</taxon>
        <taxon>Bacteroidota</taxon>
        <taxon>Flavobacteriia</taxon>
        <taxon>Flavobacteriales</taxon>
        <taxon>Weeksellaceae</taxon>
        <taxon>Chryseobacterium group</taxon>
        <taxon>Chryseobacterium</taxon>
    </lineage>
</organism>